<dbReference type="KEGG" id="saca:FFV09_22070"/>
<gene>
    <name evidence="3" type="ORF">FFV09_22070</name>
</gene>
<dbReference type="RefSeq" id="WP_141449851.1">
    <property type="nucleotide sequence ID" value="NZ_CP041217.1"/>
</dbReference>
<evidence type="ECO:0000313" key="4">
    <source>
        <dbReference type="Proteomes" id="UP000316968"/>
    </source>
</evidence>
<keyword evidence="3" id="KW-0808">Transferase</keyword>
<dbReference type="Pfam" id="PF08241">
    <property type="entry name" value="Methyltransf_11"/>
    <property type="match status" value="1"/>
</dbReference>
<dbReference type="OrthoDB" id="8385759at2"/>
<accession>A0A4Y6V1S2</accession>
<feature type="compositionally biased region" description="Basic and acidic residues" evidence="1">
    <location>
        <begin position="1"/>
        <end position="42"/>
    </location>
</feature>
<organism evidence="3 4">
    <name type="scientific">Saccharibacillus brassicae</name>
    <dbReference type="NCBI Taxonomy" id="2583377"/>
    <lineage>
        <taxon>Bacteria</taxon>
        <taxon>Bacillati</taxon>
        <taxon>Bacillota</taxon>
        <taxon>Bacilli</taxon>
        <taxon>Bacillales</taxon>
        <taxon>Paenibacillaceae</taxon>
        <taxon>Saccharibacillus</taxon>
    </lineage>
</organism>
<dbReference type="CDD" id="cd02440">
    <property type="entry name" value="AdoMet_MTases"/>
    <property type="match status" value="1"/>
</dbReference>
<dbReference type="EMBL" id="CP041217">
    <property type="protein sequence ID" value="QDH23314.1"/>
    <property type="molecule type" value="Genomic_DNA"/>
</dbReference>
<dbReference type="Gene3D" id="3.40.50.150">
    <property type="entry name" value="Vaccinia Virus protein VP39"/>
    <property type="match status" value="1"/>
</dbReference>
<feature type="domain" description="Methyltransferase type 11" evidence="2">
    <location>
        <begin position="107"/>
        <end position="199"/>
    </location>
</feature>
<dbReference type="InterPro" id="IPR029063">
    <property type="entry name" value="SAM-dependent_MTases_sf"/>
</dbReference>
<proteinExistence type="predicted"/>
<evidence type="ECO:0000256" key="1">
    <source>
        <dbReference type="SAM" id="MobiDB-lite"/>
    </source>
</evidence>
<dbReference type="InterPro" id="IPR013216">
    <property type="entry name" value="Methyltransf_11"/>
</dbReference>
<dbReference type="Proteomes" id="UP000316968">
    <property type="component" value="Chromosome"/>
</dbReference>
<keyword evidence="3" id="KW-0489">Methyltransferase</keyword>
<evidence type="ECO:0000313" key="3">
    <source>
        <dbReference type="EMBL" id="QDH23314.1"/>
    </source>
</evidence>
<protein>
    <submittedName>
        <fullName evidence="3">Methyltransferase domain-containing protein</fullName>
    </submittedName>
</protein>
<dbReference type="GO" id="GO:0008757">
    <property type="term" value="F:S-adenosylmethionine-dependent methyltransferase activity"/>
    <property type="evidence" value="ECO:0007669"/>
    <property type="project" value="InterPro"/>
</dbReference>
<dbReference type="GO" id="GO:0032259">
    <property type="term" value="P:methylation"/>
    <property type="evidence" value="ECO:0007669"/>
    <property type="project" value="UniProtKB-KW"/>
</dbReference>
<name>A0A4Y6V1S2_SACBS</name>
<sequence>MNNEENPKQDRHPGEDREHGQGDGQERNPDSDRASGEGEEATKAAASNPFNEEAWNRETYEAWVQRFGTPEEAAGRIARQPLKSLSVLGETIGDPAGLRIMNLMGSNGSKAVALALLGASVTVADFSPGNRRYALELAASAGVPLAYLVSDVLKLDTTDLAGTFDVVVAEMGILHYFTDLAPFMNLAHTLLAPGGRFVLRDFHPVSTKLISSRGTTAKIRKHKVDGDYFDSTLEEQDASFAKYAEGETAKVRLRKWNLGEIVTAAAQSGLIVSSLTEEPNLSGDSFDKGIPKTFTLISHKYSDKLS</sequence>
<evidence type="ECO:0000259" key="2">
    <source>
        <dbReference type="Pfam" id="PF08241"/>
    </source>
</evidence>
<reference evidence="3 4" key="1">
    <citation type="submission" date="2019-06" db="EMBL/GenBank/DDBJ databases">
        <title>Saccharibacillus brassicae sp. nov., an endophytic bacterium isolated from Chinese cabbage seeds (Brassica pekinensis).</title>
        <authorList>
            <person name="Jiang L."/>
            <person name="Lee J."/>
            <person name="Kim S.W."/>
        </authorList>
    </citation>
    <scope>NUCLEOTIDE SEQUENCE [LARGE SCALE GENOMIC DNA]</scope>
    <source>
        <strain evidence="4">KCTC 43072 / ATSA2</strain>
    </source>
</reference>
<keyword evidence="4" id="KW-1185">Reference proteome</keyword>
<dbReference type="AlphaFoldDB" id="A0A4Y6V1S2"/>
<feature type="region of interest" description="Disordered" evidence="1">
    <location>
        <begin position="1"/>
        <end position="52"/>
    </location>
</feature>
<dbReference type="SUPFAM" id="SSF53335">
    <property type="entry name" value="S-adenosyl-L-methionine-dependent methyltransferases"/>
    <property type="match status" value="1"/>
</dbReference>